<dbReference type="PROSITE" id="PS50005">
    <property type="entry name" value="TPR"/>
    <property type="match status" value="1"/>
</dbReference>
<evidence type="ECO:0000313" key="8">
    <source>
        <dbReference type="Proteomes" id="UP001141259"/>
    </source>
</evidence>
<evidence type="ECO:0000256" key="4">
    <source>
        <dbReference type="ARBA" id="ARBA00022803"/>
    </source>
</evidence>
<comment type="subcellular location">
    <subcellularLocation>
        <location evidence="1">Cytoplasm</location>
    </subcellularLocation>
</comment>
<name>A0A9X2VNL7_9PSEU</name>
<reference evidence="7" key="1">
    <citation type="submission" date="2022-08" db="EMBL/GenBank/DDBJ databases">
        <authorList>
            <person name="Tistechok S."/>
            <person name="Samborskyy M."/>
            <person name="Roman I."/>
        </authorList>
    </citation>
    <scope>NUCLEOTIDE SEQUENCE</scope>
    <source>
        <strain evidence="7">DSM 103496</strain>
    </source>
</reference>
<comment type="caution">
    <text evidence="7">The sequence shown here is derived from an EMBL/GenBank/DDBJ whole genome shotgun (WGS) entry which is preliminary data.</text>
</comment>
<dbReference type="GO" id="GO:0005737">
    <property type="term" value="C:cytoplasm"/>
    <property type="evidence" value="ECO:0007669"/>
    <property type="project" value="UniProtKB-SubCell"/>
</dbReference>
<evidence type="ECO:0000256" key="3">
    <source>
        <dbReference type="ARBA" id="ARBA00022737"/>
    </source>
</evidence>
<proteinExistence type="inferred from homology"/>
<dbReference type="Proteomes" id="UP001141259">
    <property type="component" value="Unassembled WGS sequence"/>
</dbReference>
<dbReference type="EMBL" id="JANYMP010000010">
    <property type="protein sequence ID" value="MCS7479439.1"/>
    <property type="molecule type" value="Genomic_DNA"/>
</dbReference>
<sequence length="530" mass="58317">MRGGLPGLLRVVADALVDRPHLRLEDLVAELRGSEDHVLPFGGGEDGSLTVEAWLSWSFDALSPATARTFRLVGLHFADEFSAGDVAALADTTPREAQQHLNALWSIHLIQQSSHQRYHFYGLELAYARRRFRLDHGDADRTAALRRLLEWYLHTSANAVRTLWSATETTGSAKSAVDPLTFTTARDALLWLRTERSTLAAAVREAADLGTPESWLLPLALHPHHVHVECLGEWHDGYATALRAARKAGDEHSEVTAHLALAASSRALDDDVHAERHLVRALAAARRLGLDHEESEALRELGTLHHHLGDPASGVERCEEARRVAVAAHDRAGEASSLHRLGLIRADRGEHDDAIVAFGRALRLREDLDLRIDVAATCCELGLAHLRRHEPDEAFALCERVVDTGGEHAANRTDLTRALLVLGEIEHRRGNHFKALTHLHRSLALCHPLRDKASAAHALDLLGTSFRALGQSDNANEEWQQALLLLTELDDPHAEHIRARLADLTSTRIVLSSEDTALPGPDQAPPDRSS</sequence>
<dbReference type="SUPFAM" id="SSF48452">
    <property type="entry name" value="TPR-like"/>
    <property type="match status" value="1"/>
</dbReference>
<dbReference type="SMART" id="SM00028">
    <property type="entry name" value="TPR"/>
    <property type="match status" value="6"/>
</dbReference>
<evidence type="ECO:0000313" key="7">
    <source>
        <dbReference type="EMBL" id="MCS7479439.1"/>
    </source>
</evidence>
<keyword evidence="8" id="KW-1185">Reference proteome</keyword>
<gene>
    <name evidence="7" type="ORF">NZH93_21470</name>
</gene>
<protein>
    <submittedName>
        <fullName evidence="7">Tetratricopeptide repeat protein</fullName>
    </submittedName>
</protein>
<organism evidence="7 8">
    <name type="scientific">Umezawaea endophytica</name>
    <dbReference type="NCBI Taxonomy" id="1654476"/>
    <lineage>
        <taxon>Bacteria</taxon>
        <taxon>Bacillati</taxon>
        <taxon>Actinomycetota</taxon>
        <taxon>Actinomycetes</taxon>
        <taxon>Pseudonocardiales</taxon>
        <taxon>Pseudonocardiaceae</taxon>
        <taxon>Umezawaea</taxon>
    </lineage>
</organism>
<accession>A0A9X2VNL7</accession>
<comment type="similarity">
    <text evidence="5">Belongs to the Rap family.</text>
</comment>
<keyword evidence="4 6" id="KW-0802">TPR repeat</keyword>
<dbReference type="Pfam" id="PF13424">
    <property type="entry name" value="TPR_12"/>
    <property type="match status" value="2"/>
</dbReference>
<dbReference type="Gene3D" id="1.25.40.10">
    <property type="entry name" value="Tetratricopeptide repeat domain"/>
    <property type="match status" value="2"/>
</dbReference>
<dbReference type="InterPro" id="IPR011990">
    <property type="entry name" value="TPR-like_helical_dom_sf"/>
</dbReference>
<evidence type="ECO:0000256" key="6">
    <source>
        <dbReference type="PROSITE-ProRule" id="PRU00339"/>
    </source>
</evidence>
<evidence type="ECO:0000256" key="5">
    <source>
        <dbReference type="ARBA" id="ARBA00038253"/>
    </source>
</evidence>
<keyword evidence="2" id="KW-0963">Cytoplasm</keyword>
<dbReference type="AlphaFoldDB" id="A0A9X2VNL7"/>
<dbReference type="InterPro" id="IPR051476">
    <property type="entry name" value="Bac_ResReg_Asp_Phosphatase"/>
</dbReference>
<dbReference type="PANTHER" id="PTHR46630:SF1">
    <property type="entry name" value="TETRATRICOPEPTIDE REPEAT PROTEIN 29"/>
    <property type="match status" value="1"/>
</dbReference>
<dbReference type="InterPro" id="IPR019734">
    <property type="entry name" value="TPR_rpt"/>
</dbReference>
<evidence type="ECO:0000256" key="1">
    <source>
        <dbReference type="ARBA" id="ARBA00004496"/>
    </source>
</evidence>
<feature type="repeat" description="TPR" evidence="6">
    <location>
        <begin position="335"/>
        <end position="368"/>
    </location>
</feature>
<evidence type="ECO:0000256" key="2">
    <source>
        <dbReference type="ARBA" id="ARBA00022490"/>
    </source>
</evidence>
<dbReference type="PANTHER" id="PTHR46630">
    <property type="entry name" value="TETRATRICOPEPTIDE REPEAT PROTEIN 29"/>
    <property type="match status" value="1"/>
</dbReference>
<keyword evidence="3" id="KW-0677">Repeat</keyword>
<dbReference type="RefSeq" id="WP_259624943.1">
    <property type="nucleotide sequence ID" value="NZ_JANYMP010000010.1"/>
</dbReference>